<dbReference type="GO" id="GO:0016274">
    <property type="term" value="F:protein-arginine N-methyltransferase activity"/>
    <property type="evidence" value="ECO:0007669"/>
    <property type="project" value="InterPro"/>
</dbReference>
<evidence type="ECO:0000313" key="9">
    <source>
        <dbReference type="EMBL" id="QSL65110.1"/>
    </source>
</evidence>
<dbReference type="AlphaFoldDB" id="A0A899FM89"/>
<dbReference type="Gene3D" id="3.20.20.150">
    <property type="entry name" value="Divalent-metal-dependent TIM barrel enzymes"/>
    <property type="match status" value="1"/>
</dbReference>
<proteinExistence type="predicted"/>
<dbReference type="InterPro" id="IPR035075">
    <property type="entry name" value="PRMT5"/>
</dbReference>
<evidence type="ECO:0000256" key="2">
    <source>
        <dbReference type="ARBA" id="ARBA00022679"/>
    </source>
</evidence>
<feature type="domain" description="PRMT5 TIM barrel" evidence="7">
    <location>
        <begin position="42"/>
        <end position="256"/>
    </location>
</feature>
<gene>
    <name evidence="9" type="ORF">MERGE_002415</name>
</gene>
<feature type="domain" description="PRMT5 oligomerisation" evidence="8">
    <location>
        <begin position="431"/>
        <end position="626"/>
    </location>
</feature>
<dbReference type="GO" id="GO:0005829">
    <property type="term" value="C:cytosol"/>
    <property type="evidence" value="ECO:0007669"/>
    <property type="project" value="TreeGrafter"/>
</dbReference>
<keyword evidence="10" id="KW-1185">Reference proteome</keyword>
<evidence type="ECO:0000259" key="6">
    <source>
        <dbReference type="Pfam" id="PF05185"/>
    </source>
</evidence>
<keyword evidence="3 4" id="KW-0949">S-adenosyl-L-methionine</keyword>
<evidence type="ECO:0000259" key="8">
    <source>
        <dbReference type="Pfam" id="PF17286"/>
    </source>
</evidence>
<feature type="region of interest" description="Disordered" evidence="5">
    <location>
        <begin position="683"/>
        <end position="709"/>
    </location>
</feature>
<feature type="compositionally biased region" description="Basic residues" evidence="5">
    <location>
        <begin position="828"/>
        <end position="844"/>
    </location>
</feature>
<feature type="region of interest" description="Disordered" evidence="5">
    <location>
        <begin position="819"/>
        <end position="853"/>
    </location>
</feature>
<feature type="compositionally biased region" description="Basic and acidic residues" evidence="5">
    <location>
        <begin position="751"/>
        <end position="764"/>
    </location>
</feature>
<dbReference type="Proteomes" id="UP000663699">
    <property type="component" value="Chromosome 5"/>
</dbReference>
<dbReference type="PANTHER" id="PTHR10738:SF0">
    <property type="entry name" value="PROTEIN ARGININE N-METHYLTRANSFERASE 5"/>
    <property type="match status" value="1"/>
</dbReference>
<organism evidence="9 10">
    <name type="scientific">Pneumocystis wakefieldiae</name>
    <dbReference type="NCBI Taxonomy" id="38082"/>
    <lineage>
        <taxon>Eukaryota</taxon>
        <taxon>Fungi</taxon>
        <taxon>Dikarya</taxon>
        <taxon>Ascomycota</taxon>
        <taxon>Taphrinomycotina</taxon>
        <taxon>Pneumocystomycetes</taxon>
        <taxon>Pneumocystaceae</taxon>
        <taxon>Pneumocystis</taxon>
    </lineage>
</organism>
<name>A0A899FM89_9ASCO</name>
<evidence type="ECO:0000256" key="1">
    <source>
        <dbReference type="ARBA" id="ARBA00022603"/>
    </source>
</evidence>
<dbReference type="Pfam" id="PF05185">
    <property type="entry name" value="PRMT5"/>
    <property type="match status" value="1"/>
</dbReference>
<dbReference type="GO" id="GO:0032259">
    <property type="term" value="P:methylation"/>
    <property type="evidence" value="ECO:0007669"/>
    <property type="project" value="UniProtKB-KW"/>
</dbReference>
<accession>A0A899FM89</accession>
<dbReference type="PROSITE" id="PS51678">
    <property type="entry name" value="SAM_MT_PRMT"/>
    <property type="match status" value="1"/>
</dbReference>
<dbReference type="Pfam" id="PF17286">
    <property type="entry name" value="PRMT5_C"/>
    <property type="match status" value="1"/>
</dbReference>
<feature type="domain" description="PRMT5 arginine-N-methyltransferase" evidence="6">
    <location>
        <begin position="264"/>
        <end position="428"/>
    </location>
</feature>
<dbReference type="InterPro" id="IPR029063">
    <property type="entry name" value="SAM-dependent_MTases_sf"/>
</dbReference>
<dbReference type="InterPro" id="IPR035247">
    <property type="entry name" value="PRMT5_TIM"/>
</dbReference>
<dbReference type="GO" id="GO:0005634">
    <property type="term" value="C:nucleus"/>
    <property type="evidence" value="ECO:0007669"/>
    <property type="project" value="TreeGrafter"/>
</dbReference>
<evidence type="ECO:0000313" key="10">
    <source>
        <dbReference type="Proteomes" id="UP000663699"/>
    </source>
</evidence>
<dbReference type="EMBL" id="CP054536">
    <property type="protein sequence ID" value="QSL65110.1"/>
    <property type="molecule type" value="Genomic_DNA"/>
</dbReference>
<protein>
    <recommendedName>
        <fullName evidence="11">Protein arginine N-methyltransferase</fullName>
    </recommendedName>
</protein>
<evidence type="ECO:0000259" key="7">
    <source>
        <dbReference type="Pfam" id="PF17285"/>
    </source>
</evidence>
<evidence type="ECO:0008006" key="11">
    <source>
        <dbReference type="Google" id="ProtNLM"/>
    </source>
</evidence>
<keyword evidence="1 4" id="KW-0489">Methyltransferase</keyword>
<evidence type="ECO:0000256" key="5">
    <source>
        <dbReference type="SAM" id="MobiDB-lite"/>
    </source>
</evidence>
<feature type="compositionally biased region" description="Basic and acidic residues" evidence="5">
    <location>
        <begin position="688"/>
        <end position="708"/>
    </location>
</feature>
<dbReference type="Gene3D" id="3.40.50.150">
    <property type="entry name" value="Vaccinia Virus protein VP39"/>
    <property type="match status" value="1"/>
</dbReference>
<evidence type="ECO:0000256" key="4">
    <source>
        <dbReference type="PROSITE-ProRule" id="PRU01015"/>
    </source>
</evidence>
<dbReference type="SUPFAM" id="SSF53335">
    <property type="entry name" value="S-adenosyl-L-methionine-dependent methyltransferases"/>
    <property type="match status" value="1"/>
</dbReference>
<dbReference type="OrthoDB" id="1368803at2759"/>
<keyword evidence="2 4" id="KW-0808">Transferase</keyword>
<dbReference type="InterPro" id="IPR025799">
    <property type="entry name" value="Arg_MeTrfase"/>
</dbReference>
<dbReference type="Gene3D" id="2.70.160.11">
    <property type="entry name" value="Hnrnp arginine n-methyltransferase1"/>
    <property type="match status" value="1"/>
</dbReference>
<evidence type="ECO:0000256" key="3">
    <source>
        <dbReference type="ARBA" id="ARBA00022691"/>
    </source>
</evidence>
<feature type="region of interest" description="Disordered" evidence="5">
    <location>
        <begin position="745"/>
        <end position="764"/>
    </location>
</feature>
<dbReference type="PANTHER" id="PTHR10738">
    <property type="entry name" value="PROTEIN ARGININE N-METHYLTRANSFERASE 5"/>
    <property type="match status" value="1"/>
</dbReference>
<dbReference type="Pfam" id="PF17285">
    <property type="entry name" value="PRMT5_TIM"/>
    <property type="match status" value="1"/>
</dbReference>
<dbReference type="GO" id="GO:0006355">
    <property type="term" value="P:regulation of DNA-templated transcription"/>
    <property type="evidence" value="ECO:0007669"/>
    <property type="project" value="TreeGrafter"/>
</dbReference>
<dbReference type="InterPro" id="IPR035248">
    <property type="entry name" value="PRMT5_C"/>
</dbReference>
<reference evidence="9" key="1">
    <citation type="submission" date="2020-06" db="EMBL/GenBank/DDBJ databases">
        <title>Genomes of multiple members of Pneumocystis genus reveal paths to human pathogen Pneumocystis jirovecii.</title>
        <authorList>
            <person name="Cisse O.H."/>
            <person name="Ma L."/>
            <person name="Dekker J."/>
            <person name="Khil P."/>
            <person name="Jo J."/>
            <person name="Brenchley J."/>
            <person name="Blair R."/>
            <person name="Pahar B."/>
            <person name="Chabe M."/>
            <person name="Van Rompay K.A."/>
            <person name="Keesler R."/>
            <person name="Sukura A."/>
            <person name="Hirsch V."/>
            <person name="Kutty G."/>
            <person name="Liu Y."/>
            <person name="Peng L."/>
            <person name="Chen J."/>
            <person name="Song J."/>
            <person name="Weissenbacher-Lang C."/>
            <person name="Xu J."/>
            <person name="Upham N.S."/>
            <person name="Stajich J.E."/>
            <person name="Cuomo C.A."/>
            <person name="Cushion M.T."/>
            <person name="Kovacs J.A."/>
        </authorList>
    </citation>
    <scope>NUCLEOTIDE SEQUENCE</scope>
    <source>
        <strain evidence="9">2A</strain>
    </source>
</reference>
<sequence length="1068" mass="122756">MTNIQQNKQLIGLECSSISKKYEAIHNGYDFIGIHVLNITQKNEYFEKYTGLSDQVVSIHVEDISDISAFVLSSIQLDLYDEQILQKSIQILYDEVQYVSYIGISHFVLPPFTQKILVPHYARVINHLFSLSTYIQFYIFFSMDDLSDPLELWDIWNTIRILCGYNNRLLLAFKIGNKLPELKVITPWFAEPIGLLIIHSNIFISDSYGNPVLPQDHLTFYTKLIKFKPSVILQVSDDISLSNNSSLYYQYLRHLENINPTTAIEKFANGYQDYLQIPLQPLADNLESITYEVFEKDLIKYDQYELSIRRALMDRSKLDEPIYIAIVGAGRGPLISRSLKAAESANRRIVVYAIEKNPNAFVTLEHKNKHKWNNNIHLVQIDMRLWKPPVLIDIIISELLGSFGDNELSPECLDGVQKFLNPKGGIFIPSSYTTYITPIMAPKIYGNILQMKSDAAFEMFYSTWLYSIDYLAKDDENKFQKLWKFSHPNPDYYDNNSNLHNTRRSKNTFNIFSKGILHGFAGYFEAVLYDDIKLSTRPDTIDGKLKDMVSWFPAFFPLKTPLYVPSGSHVDLYFWRQSDSKKVWYEWLAEVYIISSDTQNDRPLHHPNRIKIGMAGIHNYNASFFSIEGEEDSSCLSTTHFSNVYSHMSNTKNMSFEEEKDTIDVITTTELNNSSIVNEGSALSAMSRKNDDKEHISKNTTKYRDSERSLSLFTENNSRNIDPGSDIHPRININESDDEIQLFGKSNQNKMDAEKDTEKESTLPLERELSDKDVQMSQLYQQEKPEIQLLSLAACINTDSLDENEYRCNSNKEKSILSKEDEFDPHLKHSSSKGTKAKKLRRSKTARDASKENKNIKIKKYSSLDSHEDHATIVDNTLLHENNEFENRLFKAAPSENTLDFNKSFPAEGSNCHCSWSNGEEHGSSNYNSTSNDNFTEVESIISKKSRNIVQNLEKPEKDIELNANKSPKILRSCESDLLSKMEKTKNIKNESMDILNSENKVEDYSKLNNERPMAFSQTPDITNSSTCVKTLSALKESAQKNVITKPYYRVGLSKKAKIESLHSYLKR</sequence>